<keyword evidence="5 6" id="KW-0456">Lyase</keyword>
<dbReference type="EMBL" id="FNKO01000001">
    <property type="protein sequence ID" value="SDQ33717.1"/>
    <property type="molecule type" value="Genomic_DNA"/>
</dbReference>
<dbReference type="AlphaFoldDB" id="A0A1H1A1Y1"/>
<evidence type="ECO:0000256" key="3">
    <source>
        <dbReference type="ARBA" id="ARBA00022571"/>
    </source>
</evidence>
<keyword evidence="3 6" id="KW-0055">Arginine biosynthesis</keyword>
<dbReference type="InterPro" id="IPR008948">
    <property type="entry name" value="L-Aspartase-like"/>
</dbReference>
<keyword evidence="6" id="KW-0963">Cytoplasm</keyword>
<name>A0A1H1A1Y1_9ACTN</name>
<dbReference type="Pfam" id="PF00206">
    <property type="entry name" value="Lyase_1"/>
    <property type="match status" value="1"/>
</dbReference>
<dbReference type="STRING" id="995062.SAMN04489718_1371"/>
<dbReference type="Gene3D" id="1.10.275.10">
    <property type="entry name" value="Fumarase/aspartase (N-terminal domain)"/>
    <property type="match status" value="1"/>
</dbReference>
<feature type="domain" description="Fumarate lyase N-terminal" evidence="8">
    <location>
        <begin position="21"/>
        <end position="316"/>
    </location>
</feature>
<accession>A0A1H1A1Y1</accession>
<dbReference type="HAMAP" id="MF_00006">
    <property type="entry name" value="Arg_succ_lyase"/>
    <property type="match status" value="1"/>
</dbReference>
<protein>
    <recommendedName>
        <fullName evidence="2 6">Argininosuccinate lyase</fullName>
        <shortName evidence="6">ASAL</shortName>
        <ecNumber evidence="2 6">4.3.2.1</ecNumber>
    </recommendedName>
    <alternativeName>
        <fullName evidence="6">Arginosuccinase</fullName>
    </alternativeName>
</protein>
<dbReference type="Gene3D" id="1.10.40.30">
    <property type="entry name" value="Fumarase/aspartase (C-terminal domain)"/>
    <property type="match status" value="1"/>
</dbReference>
<dbReference type="Gene3D" id="1.20.200.10">
    <property type="entry name" value="Fumarase/aspartase (Central domain)"/>
    <property type="match status" value="1"/>
</dbReference>
<dbReference type="PANTHER" id="PTHR43814">
    <property type="entry name" value="ARGININOSUCCINATE LYASE"/>
    <property type="match status" value="1"/>
</dbReference>
<dbReference type="InterPro" id="IPR029419">
    <property type="entry name" value="Arg_succ_lyase_C"/>
</dbReference>
<dbReference type="UniPathway" id="UPA00068">
    <property type="reaction ID" value="UER00114"/>
</dbReference>
<dbReference type="InterPro" id="IPR000362">
    <property type="entry name" value="Fumarate_lyase_fam"/>
</dbReference>
<dbReference type="CDD" id="cd01359">
    <property type="entry name" value="Argininosuccinate_lyase"/>
    <property type="match status" value="1"/>
</dbReference>
<dbReference type="EC" id="4.3.2.1" evidence="2 6"/>
<evidence type="ECO:0000256" key="6">
    <source>
        <dbReference type="HAMAP-Rule" id="MF_00006"/>
    </source>
</evidence>
<dbReference type="NCBIfam" id="TIGR00838">
    <property type="entry name" value="argH"/>
    <property type="match status" value="1"/>
</dbReference>
<dbReference type="FunFam" id="1.20.200.10:FF:000015">
    <property type="entry name" value="argininosuccinate lyase isoform X2"/>
    <property type="match status" value="1"/>
</dbReference>
<evidence type="ECO:0000256" key="5">
    <source>
        <dbReference type="ARBA" id="ARBA00023239"/>
    </source>
</evidence>
<evidence type="ECO:0000256" key="7">
    <source>
        <dbReference type="SAM" id="MobiDB-lite"/>
    </source>
</evidence>
<dbReference type="PROSITE" id="PS00163">
    <property type="entry name" value="FUMARATE_LYASES"/>
    <property type="match status" value="1"/>
</dbReference>
<comment type="similarity">
    <text evidence="6">Belongs to the lyase 1 family. Argininosuccinate lyase subfamily.</text>
</comment>
<proteinExistence type="inferred from homology"/>
<evidence type="ECO:0000259" key="9">
    <source>
        <dbReference type="Pfam" id="PF14698"/>
    </source>
</evidence>
<dbReference type="GO" id="GO:0005829">
    <property type="term" value="C:cytosol"/>
    <property type="evidence" value="ECO:0007669"/>
    <property type="project" value="TreeGrafter"/>
</dbReference>
<dbReference type="InterPro" id="IPR024083">
    <property type="entry name" value="Fumarase/histidase_N"/>
</dbReference>
<dbReference type="SUPFAM" id="SSF48557">
    <property type="entry name" value="L-aspartase-like"/>
    <property type="match status" value="1"/>
</dbReference>
<dbReference type="InterPro" id="IPR009049">
    <property type="entry name" value="Argininosuccinate_lyase"/>
</dbReference>
<evidence type="ECO:0000256" key="2">
    <source>
        <dbReference type="ARBA" id="ARBA00012338"/>
    </source>
</evidence>
<dbReference type="PRINTS" id="PR00149">
    <property type="entry name" value="FUMRATELYASE"/>
</dbReference>
<dbReference type="InterPro" id="IPR020557">
    <property type="entry name" value="Fumarate_lyase_CS"/>
</dbReference>
<dbReference type="GO" id="GO:0042450">
    <property type="term" value="P:L-arginine biosynthetic process via ornithine"/>
    <property type="evidence" value="ECO:0007669"/>
    <property type="project" value="UniProtKB-UniRule"/>
</dbReference>
<comment type="catalytic activity">
    <reaction evidence="6">
        <text>2-(N(omega)-L-arginino)succinate = fumarate + L-arginine</text>
        <dbReference type="Rhea" id="RHEA:24020"/>
        <dbReference type="ChEBI" id="CHEBI:29806"/>
        <dbReference type="ChEBI" id="CHEBI:32682"/>
        <dbReference type="ChEBI" id="CHEBI:57472"/>
        <dbReference type="EC" id="4.3.2.1"/>
    </reaction>
</comment>
<dbReference type="FunFam" id="1.10.275.10:FF:000002">
    <property type="entry name" value="Argininosuccinate lyase"/>
    <property type="match status" value="1"/>
</dbReference>
<sequence>MSQQENSADDDQSRPTMLWGGRFASGPSEIMAALSLSTHFDWCLAPYDIAGSAAHARVLHNAGLLTAEELDRMLAGLDELSEDVRTGSFRPAPEDEDVHTALERGLLERVGAELGGKLRAGRSRNDQVATQFRMWLRDAVRRVVSATLDVVDALREQAAKHPDAVLAGRTHLQHAQPVLLAHHLLAHSQALLRDVERLRDWDARTAVSPYGSGALAGSSLGLDPDAIATELGFEHGVDNSMDGTSARDFAAEAAFGLGMLGVNLSRIAEEVVLWNTAEFGYITLDDSWATGSSIMPQKKNPDVAELARAKSGRLLGNLTGLLTSLKAQPLAYNRDLQEDKEPLFDSVHQLEMVLPAMAGMLGSLTFHTERMAEMAPSGFTLATDLAEWLVRRGVPFRLAHEASGECVRIAEERGVGLDELTDAELAKAHPELTGEVREVLTVEGAVRARNSRGGTAPARVAEQAERVAERVAEHRAWLPG</sequence>
<comment type="pathway">
    <text evidence="1 6">Amino-acid biosynthesis; L-arginine biosynthesis; L-arginine from L-ornithine and carbamoyl phosphate: step 3/3.</text>
</comment>
<dbReference type="PANTHER" id="PTHR43814:SF1">
    <property type="entry name" value="ARGININOSUCCINATE LYASE"/>
    <property type="match status" value="1"/>
</dbReference>
<keyword evidence="4 6" id="KW-0028">Amino-acid biosynthesis</keyword>
<gene>
    <name evidence="6" type="primary">argH</name>
    <name evidence="10" type="ORF">SAMN04489718_1371</name>
</gene>
<reference evidence="11" key="1">
    <citation type="submission" date="2016-10" db="EMBL/GenBank/DDBJ databases">
        <authorList>
            <person name="Varghese N."/>
            <person name="Submissions S."/>
        </authorList>
    </citation>
    <scope>NUCLEOTIDE SEQUENCE [LARGE SCALE GENOMIC DNA]</scope>
    <source>
        <strain evidence="11">DSM 45459</strain>
    </source>
</reference>
<dbReference type="InterPro" id="IPR022761">
    <property type="entry name" value="Fumarate_lyase_N"/>
</dbReference>
<dbReference type="Proteomes" id="UP000199301">
    <property type="component" value="Unassembled WGS sequence"/>
</dbReference>
<feature type="domain" description="Argininosuccinate lyase C-terminal" evidence="9">
    <location>
        <begin position="379"/>
        <end position="446"/>
    </location>
</feature>
<comment type="subcellular location">
    <subcellularLocation>
        <location evidence="6">Cytoplasm</location>
    </subcellularLocation>
</comment>
<evidence type="ECO:0000259" key="8">
    <source>
        <dbReference type="Pfam" id="PF00206"/>
    </source>
</evidence>
<evidence type="ECO:0000256" key="4">
    <source>
        <dbReference type="ARBA" id="ARBA00022605"/>
    </source>
</evidence>
<keyword evidence="11" id="KW-1185">Reference proteome</keyword>
<feature type="region of interest" description="Disordered" evidence="7">
    <location>
        <begin position="1"/>
        <end position="20"/>
    </location>
</feature>
<organism evidence="10 11">
    <name type="scientific">Actinopolyspora saharensis</name>
    <dbReference type="NCBI Taxonomy" id="995062"/>
    <lineage>
        <taxon>Bacteria</taxon>
        <taxon>Bacillati</taxon>
        <taxon>Actinomycetota</taxon>
        <taxon>Actinomycetes</taxon>
        <taxon>Actinopolysporales</taxon>
        <taxon>Actinopolysporaceae</taxon>
        <taxon>Actinopolyspora</taxon>
    </lineage>
</organism>
<evidence type="ECO:0000313" key="11">
    <source>
        <dbReference type="Proteomes" id="UP000199301"/>
    </source>
</evidence>
<dbReference type="FunFam" id="1.10.40.30:FF:000001">
    <property type="entry name" value="Argininosuccinate lyase"/>
    <property type="match status" value="1"/>
</dbReference>
<evidence type="ECO:0000313" key="10">
    <source>
        <dbReference type="EMBL" id="SDQ33717.1"/>
    </source>
</evidence>
<dbReference type="Pfam" id="PF14698">
    <property type="entry name" value="ASL_C2"/>
    <property type="match status" value="1"/>
</dbReference>
<dbReference type="GO" id="GO:0004056">
    <property type="term" value="F:argininosuccinate lyase activity"/>
    <property type="evidence" value="ECO:0007669"/>
    <property type="project" value="UniProtKB-UniRule"/>
</dbReference>
<dbReference type="PRINTS" id="PR00145">
    <property type="entry name" value="ARGSUCLYASE"/>
</dbReference>
<evidence type="ECO:0000256" key="1">
    <source>
        <dbReference type="ARBA" id="ARBA00004941"/>
    </source>
</evidence>